<feature type="transmembrane region" description="Helical" evidence="1">
    <location>
        <begin position="162"/>
        <end position="184"/>
    </location>
</feature>
<evidence type="ECO:0000256" key="1">
    <source>
        <dbReference type="SAM" id="Phobius"/>
    </source>
</evidence>
<dbReference type="RefSeq" id="WP_157810488.1">
    <property type="nucleotide sequence ID" value="NZ_CADILE010000014.1"/>
</dbReference>
<keyword evidence="1" id="KW-1133">Transmembrane helix</keyword>
<proteinExistence type="predicted"/>
<reference evidence="2 3" key="1">
    <citation type="submission" date="2020-04" db="EMBL/GenBank/DDBJ databases">
        <authorList>
            <person name="De Canck E."/>
        </authorList>
    </citation>
    <scope>NUCLEOTIDE SEQUENCE [LARGE SCALE GENOMIC DNA]</scope>
    <source>
        <strain evidence="2 3">LMG 3328</strain>
    </source>
</reference>
<keyword evidence="1" id="KW-0812">Transmembrane</keyword>
<feature type="transmembrane region" description="Helical" evidence="1">
    <location>
        <begin position="233"/>
        <end position="260"/>
    </location>
</feature>
<organism evidence="2 3">
    <name type="scientific">Achromobacter ruhlandii</name>
    <dbReference type="NCBI Taxonomy" id="72557"/>
    <lineage>
        <taxon>Bacteria</taxon>
        <taxon>Pseudomonadati</taxon>
        <taxon>Pseudomonadota</taxon>
        <taxon>Betaproteobacteria</taxon>
        <taxon>Burkholderiales</taxon>
        <taxon>Alcaligenaceae</taxon>
        <taxon>Achromobacter</taxon>
    </lineage>
</organism>
<dbReference type="Proteomes" id="UP000494122">
    <property type="component" value="Unassembled WGS sequence"/>
</dbReference>
<protein>
    <submittedName>
        <fullName evidence="2">Uncharacterized protein</fullName>
    </submittedName>
</protein>
<gene>
    <name evidence="2" type="ORF">LMG3328_04436</name>
</gene>
<feature type="transmembrane region" description="Helical" evidence="1">
    <location>
        <begin position="12"/>
        <end position="31"/>
    </location>
</feature>
<feature type="transmembrane region" description="Helical" evidence="1">
    <location>
        <begin position="266"/>
        <end position="287"/>
    </location>
</feature>
<dbReference type="EMBL" id="CADILE010000014">
    <property type="protein sequence ID" value="CAB3903838.1"/>
    <property type="molecule type" value="Genomic_DNA"/>
</dbReference>
<keyword evidence="1" id="KW-0472">Membrane</keyword>
<evidence type="ECO:0000313" key="2">
    <source>
        <dbReference type="EMBL" id="CAB3903838.1"/>
    </source>
</evidence>
<sequence length="311" mass="34886">MLYTLGKRLERMLFFGTLFSAICTAILFFTLSVDSARTKALQEGLAYLPSCFDKKLIDNMEVEFKKMSKPPKSFEKFFYTKYLKDCLLSTNAPQGLVYSGAYKQIESRIDELNTEPPKTLIDNLKAWSESILTQPTRFYDFEIPSKLALEISGNKITSSFTAALALLKLFMGPILFFWVTGLFCTRNNELHLARSSPHYAAPFPHILNTFPLVSDTPRKKKGSTLRSFSYTHAAIRGIVIFTLMICTVGTYVATLFISAFNDPDPIFPIGALMAAFFLIFPAIGCIVQEFAKPAIDIVFFDRSHGPGSYPG</sequence>
<name>A0A6S7EAV2_9BURK</name>
<accession>A0A6S7EAV2</accession>
<dbReference type="AlphaFoldDB" id="A0A6S7EAV2"/>
<evidence type="ECO:0000313" key="3">
    <source>
        <dbReference type="Proteomes" id="UP000494122"/>
    </source>
</evidence>